<feature type="compositionally biased region" description="Low complexity" evidence="1">
    <location>
        <begin position="521"/>
        <end position="532"/>
    </location>
</feature>
<evidence type="ECO:0000256" key="1">
    <source>
        <dbReference type="SAM" id="MobiDB-lite"/>
    </source>
</evidence>
<proteinExistence type="predicted"/>
<feature type="domain" description="DUF7925" evidence="2">
    <location>
        <begin position="284"/>
        <end position="490"/>
    </location>
</feature>
<sequence>MPKHSQKGSHRSSFYRLIAASLGVAGVSSLLLPYLAIAQTVPPTPANTLIQNRASGTYEDPNNPGVPITTTSNTVDVTVAEVAGITNTPAGIIDTNGGSISTNDVINFDFLVTNTGNAPSHIFFPSIAAITAVADAVNGLDEAGLQYQLDLNNDGDFDDANETLRSTAFDTATITPTTPIASGASVRVRVVGTVTATGAGDAVNVRYGDTGANDNSAGTQNQPDTGTEPPAAAGGDTPTGANEVRTVNFDDPAVAGTDLPVNGVREASAFQGGTVATAIRNIALSTVLKARVAYDPVTPATVTDDLLTYRLDLRVADLSPNPSIYTTTALEGTTIRLIDGGPEADATRILISDVIPTGTVIDHTFDAALNLPANWQAVYQYGAATLPTTTVPVVSTAAGALPAAVWSTTAPTAGTAATVRRVGYIFTGTLPTGFRTDLVTNAFRIRVRTSGLPAEGGVINNIAQVFGETVGDATNRVVYDESGDQNPNNFEGAVPPAVEGTLFNPTTDTGLANPGVQDTDGANNNSGSGPAGEVNIFPIVPPGSILNGPNNVPGAIGINNNQDDFTNRSAALPAANSVPGTTYDPDPIVFNNTFQNPPSNTTRLDTVRLLPLPPDNASIPTTVVGSTQPAADIPDGTRVTITFGTQVAAYDYAGGVYTFVPAASSGLPPGSQSILLDNVLPGVLNNYTVSLNLPGGTALSADRFANSGNDPTRAGFNVPIVAFVDNDNNGAFLAANDPIFNITIDRGYTGYVRLRKRSQVLQGTNPRPVTPASNGSLDTTPKTAEPGNVIRYVIDYVNFSLPLTAASTGSVILDAANLVITENGALAPNNWGAVSVHFSNATVEGGFAQTTFATQGSITYDGAAIPDPLTGATVGIYVNNVGTISPAADPAIFQGQFRFHRRVN</sequence>
<dbReference type="Proteomes" id="UP000631421">
    <property type="component" value="Unassembled WGS sequence"/>
</dbReference>
<evidence type="ECO:0000259" key="2">
    <source>
        <dbReference type="Pfam" id="PF25546"/>
    </source>
</evidence>
<organism evidence="3 4">
    <name type="scientific">Pseudanabaena cinerea FACHB-1277</name>
    <dbReference type="NCBI Taxonomy" id="2949581"/>
    <lineage>
        <taxon>Bacteria</taxon>
        <taxon>Bacillati</taxon>
        <taxon>Cyanobacteriota</taxon>
        <taxon>Cyanophyceae</taxon>
        <taxon>Pseudanabaenales</taxon>
        <taxon>Pseudanabaenaceae</taxon>
        <taxon>Pseudanabaena</taxon>
        <taxon>Pseudanabaena cinerea</taxon>
    </lineage>
</organism>
<evidence type="ECO:0000313" key="3">
    <source>
        <dbReference type="EMBL" id="MBD2150368.1"/>
    </source>
</evidence>
<gene>
    <name evidence="3" type="ORF">H6F44_09590</name>
</gene>
<feature type="compositionally biased region" description="Low complexity" evidence="1">
    <location>
        <begin position="223"/>
        <end position="241"/>
    </location>
</feature>
<reference evidence="3 4" key="1">
    <citation type="journal article" date="2015" name="ISME J.">
        <title>Draft Genome Sequence of Streptomyces incarnatus NRRL8089, which Produces the Nucleoside Antibiotic Sinefungin.</title>
        <authorList>
            <person name="Oshima K."/>
            <person name="Hattori M."/>
            <person name="Shimizu H."/>
            <person name="Fukuda K."/>
            <person name="Nemoto M."/>
            <person name="Inagaki K."/>
            <person name="Tamura T."/>
        </authorList>
    </citation>
    <scope>NUCLEOTIDE SEQUENCE [LARGE SCALE GENOMIC DNA]</scope>
    <source>
        <strain evidence="3 4">FACHB-1277</strain>
    </source>
</reference>
<dbReference type="Pfam" id="PF25546">
    <property type="entry name" value="DUF7925"/>
    <property type="match status" value="1"/>
</dbReference>
<evidence type="ECO:0000313" key="4">
    <source>
        <dbReference type="Proteomes" id="UP000631421"/>
    </source>
</evidence>
<feature type="compositionally biased region" description="Polar residues" evidence="1">
    <location>
        <begin position="212"/>
        <end position="222"/>
    </location>
</feature>
<dbReference type="RefSeq" id="WP_190350733.1">
    <property type="nucleotide sequence ID" value="NZ_JACJPY010000024.1"/>
</dbReference>
<dbReference type="EMBL" id="JACJPY010000024">
    <property type="protein sequence ID" value="MBD2150368.1"/>
    <property type="molecule type" value="Genomic_DNA"/>
</dbReference>
<dbReference type="InterPro" id="IPR057685">
    <property type="entry name" value="DUF7925"/>
</dbReference>
<feature type="region of interest" description="Disordered" evidence="1">
    <location>
        <begin position="205"/>
        <end position="242"/>
    </location>
</feature>
<protein>
    <recommendedName>
        <fullName evidence="2">DUF7925 domain-containing protein</fullName>
    </recommendedName>
</protein>
<comment type="caution">
    <text evidence="3">The sequence shown here is derived from an EMBL/GenBank/DDBJ whole genome shotgun (WGS) entry which is preliminary data.</text>
</comment>
<feature type="region of interest" description="Disordered" evidence="1">
    <location>
        <begin position="501"/>
        <end position="534"/>
    </location>
</feature>
<accession>A0A926UT71</accession>
<name>A0A926UT71_9CYAN</name>
<keyword evidence="4" id="KW-1185">Reference proteome</keyword>
<dbReference type="AlphaFoldDB" id="A0A926UT71"/>
<feature type="region of interest" description="Disordered" evidence="1">
    <location>
        <begin position="762"/>
        <end position="781"/>
    </location>
</feature>